<evidence type="ECO:0000256" key="1">
    <source>
        <dbReference type="SAM" id="MobiDB-lite"/>
    </source>
</evidence>
<dbReference type="InterPro" id="IPR036873">
    <property type="entry name" value="Rhodanese-like_dom_sf"/>
</dbReference>
<dbReference type="InterPro" id="IPR001763">
    <property type="entry name" value="Rhodanese-like_dom"/>
</dbReference>
<dbReference type="PANTHER" id="PTHR10828">
    <property type="entry name" value="M-PHASE INDUCER PHOSPHATASE DUAL SPECIFICITY PHOSPHATASE CDC25"/>
    <property type="match status" value="1"/>
</dbReference>
<evidence type="ECO:0000259" key="2">
    <source>
        <dbReference type="PROSITE" id="PS50206"/>
    </source>
</evidence>
<reference evidence="3 4" key="1">
    <citation type="submission" date="2016-03" db="EMBL/GenBank/DDBJ databases">
        <title>Fine-scale spatial genetic structure of a fungal parasite of coffee scale insects.</title>
        <authorList>
            <person name="Jackson D."/>
            <person name="Zemenick K.A."/>
            <person name="Malloure B."/>
            <person name="Quandt C.A."/>
            <person name="James T.Y."/>
        </authorList>
    </citation>
    <scope>NUCLEOTIDE SEQUENCE [LARGE SCALE GENOMIC DNA]</scope>
    <source>
        <strain evidence="3 4">UM487</strain>
    </source>
</reference>
<dbReference type="Gene3D" id="3.40.250.10">
    <property type="entry name" value="Rhodanese-like domain"/>
    <property type="match status" value="1"/>
</dbReference>
<organism evidence="3 4">
    <name type="scientific">Cordyceps confragosa</name>
    <name type="common">Lecanicillium lecanii</name>
    <dbReference type="NCBI Taxonomy" id="2714763"/>
    <lineage>
        <taxon>Eukaryota</taxon>
        <taxon>Fungi</taxon>
        <taxon>Dikarya</taxon>
        <taxon>Ascomycota</taxon>
        <taxon>Pezizomycotina</taxon>
        <taxon>Sordariomycetes</taxon>
        <taxon>Hypocreomycetidae</taxon>
        <taxon>Hypocreales</taxon>
        <taxon>Cordycipitaceae</taxon>
        <taxon>Akanthomyces</taxon>
    </lineage>
</organism>
<accession>A0A179ICM7</accession>
<dbReference type="GO" id="GO:0004725">
    <property type="term" value="F:protein tyrosine phosphatase activity"/>
    <property type="evidence" value="ECO:0007669"/>
    <property type="project" value="TreeGrafter"/>
</dbReference>
<dbReference type="PROSITE" id="PS50206">
    <property type="entry name" value="RHODANESE_3"/>
    <property type="match status" value="1"/>
</dbReference>
<feature type="region of interest" description="Disordered" evidence="1">
    <location>
        <begin position="1"/>
        <end position="21"/>
    </location>
</feature>
<feature type="domain" description="Rhodanese" evidence="2">
    <location>
        <begin position="49"/>
        <end position="149"/>
    </location>
</feature>
<dbReference type="Proteomes" id="UP000243081">
    <property type="component" value="Unassembled WGS sequence"/>
</dbReference>
<dbReference type="EMBL" id="LUKN01001711">
    <property type="protein sequence ID" value="OAR00436.1"/>
    <property type="molecule type" value="Genomic_DNA"/>
</dbReference>
<evidence type="ECO:0000313" key="3">
    <source>
        <dbReference type="EMBL" id="OAR00436.1"/>
    </source>
</evidence>
<comment type="caution">
    <text evidence="3">The sequence shown here is derived from an EMBL/GenBank/DDBJ whole genome shotgun (WGS) entry which is preliminary data.</text>
</comment>
<dbReference type="SUPFAM" id="SSF52821">
    <property type="entry name" value="Rhodanese/Cell cycle control phosphatase"/>
    <property type="match status" value="1"/>
</dbReference>
<evidence type="ECO:0000313" key="4">
    <source>
        <dbReference type="Proteomes" id="UP000243081"/>
    </source>
</evidence>
<dbReference type="AlphaFoldDB" id="A0A179ICM7"/>
<sequence length="161" mass="17921">MSADANAPPSGEAPPWWAGLPEPRATCETIEISEVMDLLEKTNIGPNYERRSFLLVDVRRNDWDGGAVATSINLPAQSFFQTRPVVYQLCKQAGIEKIIFYCGSSVGRGTRTARWMQDYLNEVGETGIRAVIMAGGIKGWHKTFGDKMMENYDEKAWTAKA</sequence>
<dbReference type="GO" id="GO:0005634">
    <property type="term" value="C:nucleus"/>
    <property type="evidence" value="ECO:0007669"/>
    <property type="project" value="TreeGrafter"/>
</dbReference>
<name>A0A179ICM7_CORDF</name>
<dbReference type="Pfam" id="PF00581">
    <property type="entry name" value="Rhodanese"/>
    <property type="match status" value="1"/>
</dbReference>
<proteinExistence type="predicted"/>
<dbReference type="SMART" id="SM00450">
    <property type="entry name" value="RHOD"/>
    <property type="match status" value="1"/>
</dbReference>
<gene>
    <name evidence="3" type="ORF">LLEC1_02408</name>
</gene>
<dbReference type="GO" id="GO:0005737">
    <property type="term" value="C:cytoplasm"/>
    <property type="evidence" value="ECO:0007669"/>
    <property type="project" value="TreeGrafter"/>
</dbReference>
<keyword evidence="4" id="KW-1185">Reference proteome</keyword>
<protein>
    <recommendedName>
        <fullName evidence="2">Rhodanese domain-containing protein</fullName>
    </recommendedName>
</protein>
<dbReference type="OMA" id="IKGWQKA"/>
<dbReference type="OrthoDB" id="8300214at2759"/>
<dbReference type="PANTHER" id="PTHR10828:SF50">
    <property type="entry name" value="REDUCTASE (ARC2), PUTATIVE (AFU_ORTHOLOGUE AFUA_6G13400)-RELATED"/>
    <property type="match status" value="1"/>
</dbReference>